<proteinExistence type="predicted"/>
<gene>
    <name evidence="1" type="ORF">OSB04_010683</name>
</gene>
<accession>A0AA38WND9</accession>
<name>A0AA38WND9_9ASTR</name>
<evidence type="ECO:0000313" key="1">
    <source>
        <dbReference type="EMBL" id="KAJ9556069.1"/>
    </source>
</evidence>
<evidence type="ECO:0000313" key="2">
    <source>
        <dbReference type="Proteomes" id="UP001172457"/>
    </source>
</evidence>
<dbReference type="Proteomes" id="UP001172457">
    <property type="component" value="Chromosome 3"/>
</dbReference>
<sequence length="202" mass="22648">MLIASGCDCMSSRFNEQGGQRRVKWMIVAVDGGIDKGIEDLIVDLNDMEKLEDFVSKMEDLKSNLEVMESLLGVSKFDNVDVRNPKAIRKGCGTGKRLKSGKEIVLNNKHTQNNKSTFKVIQSEYQGYSEQQIYLLFRLSIYSGDEIGSLSIEVDYADGLKVWIFRVGDDLKPIVGQLFESLDKGIEISDGQTKPNRIEPMG</sequence>
<comment type="caution">
    <text evidence="1">The sequence shown here is derived from an EMBL/GenBank/DDBJ whole genome shotgun (WGS) entry which is preliminary data.</text>
</comment>
<keyword evidence="2" id="KW-1185">Reference proteome</keyword>
<protein>
    <submittedName>
        <fullName evidence="1">Uncharacterized protein</fullName>
    </submittedName>
</protein>
<organism evidence="1 2">
    <name type="scientific">Centaurea solstitialis</name>
    <name type="common">yellow star-thistle</name>
    <dbReference type="NCBI Taxonomy" id="347529"/>
    <lineage>
        <taxon>Eukaryota</taxon>
        <taxon>Viridiplantae</taxon>
        <taxon>Streptophyta</taxon>
        <taxon>Embryophyta</taxon>
        <taxon>Tracheophyta</taxon>
        <taxon>Spermatophyta</taxon>
        <taxon>Magnoliopsida</taxon>
        <taxon>eudicotyledons</taxon>
        <taxon>Gunneridae</taxon>
        <taxon>Pentapetalae</taxon>
        <taxon>asterids</taxon>
        <taxon>campanulids</taxon>
        <taxon>Asterales</taxon>
        <taxon>Asteraceae</taxon>
        <taxon>Carduoideae</taxon>
        <taxon>Cardueae</taxon>
        <taxon>Centaureinae</taxon>
        <taxon>Centaurea</taxon>
    </lineage>
</organism>
<reference evidence="1" key="1">
    <citation type="submission" date="2023-03" db="EMBL/GenBank/DDBJ databases">
        <title>Chromosome-scale reference genome and RAD-based genetic map of yellow starthistle (Centaurea solstitialis) reveal putative structural variation and QTLs associated with invader traits.</title>
        <authorList>
            <person name="Reatini B."/>
            <person name="Cang F.A."/>
            <person name="Jiang Q."/>
            <person name="Mckibben M.T.W."/>
            <person name="Barker M.S."/>
            <person name="Rieseberg L.H."/>
            <person name="Dlugosch K.M."/>
        </authorList>
    </citation>
    <scope>NUCLEOTIDE SEQUENCE</scope>
    <source>
        <strain evidence="1">CAN-66</strain>
        <tissue evidence="1">Leaf</tissue>
    </source>
</reference>
<dbReference type="EMBL" id="JARYMX010000003">
    <property type="protein sequence ID" value="KAJ9556069.1"/>
    <property type="molecule type" value="Genomic_DNA"/>
</dbReference>
<dbReference type="AlphaFoldDB" id="A0AA38WND9"/>